<dbReference type="PANTHER" id="PTHR48081">
    <property type="entry name" value="AB HYDROLASE SUPERFAMILY PROTEIN C4A8.06C"/>
    <property type="match status" value="1"/>
</dbReference>
<dbReference type="InterPro" id="IPR002168">
    <property type="entry name" value="Lipase_GDXG_HIS_AS"/>
</dbReference>
<evidence type="ECO:0000313" key="4">
    <source>
        <dbReference type="EMBL" id="KIV76814.1"/>
    </source>
</evidence>
<dbReference type="SUPFAM" id="SSF53474">
    <property type="entry name" value="alpha/beta-Hydrolases"/>
    <property type="match status" value="1"/>
</dbReference>
<name>A0A0D1Y7H2_9EURO</name>
<dbReference type="STRING" id="1016849.A0A0D1Y7H2"/>
<dbReference type="OrthoDB" id="4139065at2759"/>
<dbReference type="AlphaFoldDB" id="A0A0D1Y7H2"/>
<organism evidence="4 5">
    <name type="scientific">Exophiala sideris</name>
    <dbReference type="NCBI Taxonomy" id="1016849"/>
    <lineage>
        <taxon>Eukaryota</taxon>
        <taxon>Fungi</taxon>
        <taxon>Dikarya</taxon>
        <taxon>Ascomycota</taxon>
        <taxon>Pezizomycotina</taxon>
        <taxon>Eurotiomycetes</taxon>
        <taxon>Chaetothyriomycetidae</taxon>
        <taxon>Chaetothyriales</taxon>
        <taxon>Herpotrichiellaceae</taxon>
        <taxon>Exophiala</taxon>
    </lineage>
</organism>
<sequence length="356" mass="39427">MTLTAQPQILSDPEQVPKFGNDIATLRRQLQEVKASARPAHDPYEALVRVEELSVRARDGHSLGMRLYTPVSSAPPTSQDQTRFPVIVWFHGGGFCLGDLDTGDAVCRRLSAEMPSVVVSVDFRLAPEYPVPTPVNDAWDAVQWVAHNYTSMPQAELSKGFIVAGIFTGANLAAVVSHQARDRRLTPPLTGVFLEMPALLNPRSVFETHAAPAELLSYAQNVHDPIVRPDLLSLFWGENNPLFNCIQSSPVLQLYCYVPDKAAAENHLASPLLWPNGHHGLPPTCLQVCGADPLRDEALVYDRELRERYGVVTRLYFYPGMPHGFATYFSQAKLAGEYSEDFLSGFRWLLVGSTRS</sequence>
<gene>
    <name evidence="4" type="ORF">PV11_08675</name>
</gene>
<reference evidence="4 5" key="1">
    <citation type="submission" date="2015-01" db="EMBL/GenBank/DDBJ databases">
        <title>The Genome Sequence of Exophiala sideris CBS121828.</title>
        <authorList>
            <consortium name="The Broad Institute Genomics Platform"/>
            <person name="Cuomo C."/>
            <person name="de Hoog S."/>
            <person name="Gorbushina A."/>
            <person name="Stielow B."/>
            <person name="Teixiera M."/>
            <person name="Abouelleil A."/>
            <person name="Chapman S.B."/>
            <person name="Priest M."/>
            <person name="Young S.K."/>
            <person name="Wortman J."/>
            <person name="Nusbaum C."/>
            <person name="Birren B."/>
        </authorList>
    </citation>
    <scope>NUCLEOTIDE SEQUENCE [LARGE SCALE GENOMIC DNA]</scope>
    <source>
        <strain evidence="4 5">CBS 121828</strain>
    </source>
</reference>
<dbReference type="Pfam" id="PF07859">
    <property type="entry name" value="Abhydrolase_3"/>
    <property type="match status" value="1"/>
</dbReference>
<comment type="similarity">
    <text evidence="1">Belongs to the 'GDXG' lipolytic enzyme family.</text>
</comment>
<dbReference type="EMBL" id="KN846954">
    <property type="protein sequence ID" value="KIV76814.1"/>
    <property type="molecule type" value="Genomic_DNA"/>
</dbReference>
<dbReference type="PANTHER" id="PTHR48081:SF8">
    <property type="entry name" value="ALPHA_BETA HYDROLASE FOLD-3 DOMAIN-CONTAINING PROTEIN-RELATED"/>
    <property type="match status" value="1"/>
</dbReference>
<feature type="domain" description="Alpha/beta hydrolase fold-3" evidence="3">
    <location>
        <begin position="87"/>
        <end position="326"/>
    </location>
</feature>
<dbReference type="Proteomes" id="UP000053599">
    <property type="component" value="Unassembled WGS sequence"/>
</dbReference>
<proteinExistence type="inferred from homology"/>
<dbReference type="InterPro" id="IPR013094">
    <property type="entry name" value="AB_hydrolase_3"/>
</dbReference>
<evidence type="ECO:0000313" key="5">
    <source>
        <dbReference type="Proteomes" id="UP000053599"/>
    </source>
</evidence>
<evidence type="ECO:0000259" key="3">
    <source>
        <dbReference type="Pfam" id="PF07859"/>
    </source>
</evidence>
<protein>
    <recommendedName>
        <fullName evidence="3">Alpha/beta hydrolase fold-3 domain-containing protein</fullName>
    </recommendedName>
</protein>
<dbReference type="InterPro" id="IPR050300">
    <property type="entry name" value="GDXG_lipolytic_enzyme"/>
</dbReference>
<dbReference type="Gene3D" id="3.40.50.1820">
    <property type="entry name" value="alpha/beta hydrolase"/>
    <property type="match status" value="1"/>
</dbReference>
<dbReference type="GO" id="GO:0016787">
    <property type="term" value="F:hydrolase activity"/>
    <property type="evidence" value="ECO:0007669"/>
    <property type="project" value="UniProtKB-KW"/>
</dbReference>
<dbReference type="PROSITE" id="PS01173">
    <property type="entry name" value="LIPASE_GDXG_HIS"/>
    <property type="match status" value="1"/>
</dbReference>
<keyword evidence="2" id="KW-0378">Hydrolase</keyword>
<evidence type="ECO:0000256" key="2">
    <source>
        <dbReference type="ARBA" id="ARBA00022801"/>
    </source>
</evidence>
<dbReference type="HOGENOM" id="CLU_012494_6_3_1"/>
<dbReference type="InterPro" id="IPR029058">
    <property type="entry name" value="AB_hydrolase_fold"/>
</dbReference>
<accession>A0A0D1Y7H2</accession>
<evidence type="ECO:0000256" key="1">
    <source>
        <dbReference type="ARBA" id="ARBA00010515"/>
    </source>
</evidence>